<dbReference type="InterPro" id="IPR020084">
    <property type="entry name" value="NUDIX_hydrolase_CS"/>
</dbReference>
<feature type="compositionally biased region" description="Gly residues" evidence="3">
    <location>
        <begin position="159"/>
        <end position="168"/>
    </location>
</feature>
<name>A0A0B3RRJ9_9RHOB</name>
<dbReference type="PROSITE" id="PS00893">
    <property type="entry name" value="NUDIX_BOX"/>
    <property type="match status" value="1"/>
</dbReference>
<reference evidence="5 6" key="1">
    <citation type="submission" date="2014-10" db="EMBL/GenBank/DDBJ databases">
        <title>Genome sequence of Ponticoccus sp. strain UMTAT08 isolated from clonal culture of toxic dinoflagellate Alexandrium tamiyavanichii.</title>
        <authorList>
            <person name="Gan H.Y."/>
            <person name="Muhd D.-D."/>
            <person name="Mohd Noor M.E."/>
            <person name="Yeong Y.S."/>
            <person name="Usup G."/>
        </authorList>
    </citation>
    <scope>NUCLEOTIDE SEQUENCE [LARGE SCALE GENOMIC DNA]</scope>
    <source>
        <strain evidence="5 6">UMTAT08</strain>
    </source>
</reference>
<dbReference type="STRING" id="561184.SAMN05216376_11815"/>
<comment type="cofactor">
    <cofactor evidence="1">
        <name>Mg(2+)</name>
        <dbReference type="ChEBI" id="CHEBI:18420"/>
    </cofactor>
</comment>
<feature type="region of interest" description="Disordered" evidence="3">
    <location>
        <begin position="145"/>
        <end position="168"/>
    </location>
</feature>
<dbReference type="PATRIC" id="fig|1515334.3.peg.4918"/>
<keyword evidence="6" id="KW-1185">Reference proteome</keyword>
<dbReference type="EMBL" id="JSUQ01000025">
    <property type="protein sequence ID" value="KHQ50522.1"/>
    <property type="molecule type" value="Genomic_DNA"/>
</dbReference>
<dbReference type="Proteomes" id="UP000030960">
    <property type="component" value="Unassembled WGS sequence"/>
</dbReference>
<keyword evidence="2" id="KW-0378">Hydrolase</keyword>
<dbReference type="AlphaFoldDB" id="A0A0B3RRJ9"/>
<dbReference type="RefSeq" id="WP_069086733.1">
    <property type="nucleotide sequence ID" value="NZ_JSUQ01000025.1"/>
</dbReference>
<proteinExistence type="predicted"/>
<evidence type="ECO:0000256" key="1">
    <source>
        <dbReference type="ARBA" id="ARBA00001946"/>
    </source>
</evidence>
<dbReference type="SUPFAM" id="SSF55811">
    <property type="entry name" value="Nudix"/>
    <property type="match status" value="1"/>
</dbReference>
<dbReference type="InterPro" id="IPR000086">
    <property type="entry name" value="NUDIX_hydrolase_dom"/>
</dbReference>
<dbReference type="Pfam" id="PF00293">
    <property type="entry name" value="NUDIX"/>
    <property type="match status" value="1"/>
</dbReference>
<dbReference type="GO" id="GO:0016787">
    <property type="term" value="F:hydrolase activity"/>
    <property type="evidence" value="ECO:0007669"/>
    <property type="project" value="UniProtKB-KW"/>
</dbReference>
<evidence type="ECO:0000256" key="2">
    <source>
        <dbReference type="ARBA" id="ARBA00022801"/>
    </source>
</evidence>
<evidence type="ECO:0000256" key="3">
    <source>
        <dbReference type="SAM" id="MobiDB-lite"/>
    </source>
</evidence>
<feature type="compositionally biased region" description="Basic residues" evidence="3">
    <location>
        <begin position="145"/>
        <end position="158"/>
    </location>
</feature>
<dbReference type="PROSITE" id="PS51462">
    <property type="entry name" value="NUDIX"/>
    <property type="match status" value="1"/>
</dbReference>
<comment type="caution">
    <text evidence="5">The sequence shown here is derived from an EMBL/GenBank/DDBJ whole genome shotgun (WGS) entry which is preliminary data.</text>
</comment>
<feature type="domain" description="Nudix hydrolase" evidence="4">
    <location>
        <begin position="4"/>
        <end position="137"/>
    </location>
</feature>
<dbReference type="Gene3D" id="3.90.79.10">
    <property type="entry name" value="Nucleoside Triphosphate Pyrophosphohydrolase"/>
    <property type="match status" value="1"/>
</dbReference>
<accession>A0A0B3RRJ9</accession>
<evidence type="ECO:0000313" key="5">
    <source>
        <dbReference type="EMBL" id="KHQ50522.1"/>
    </source>
</evidence>
<organism evidence="5 6">
    <name type="scientific">Mameliella alba</name>
    <dbReference type="NCBI Taxonomy" id="561184"/>
    <lineage>
        <taxon>Bacteria</taxon>
        <taxon>Pseudomonadati</taxon>
        <taxon>Pseudomonadota</taxon>
        <taxon>Alphaproteobacteria</taxon>
        <taxon>Rhodobacterales</taxon>
        <taxon>Roseobacteraceae</taxon>
        <taxon>Mameliella</taxon>
    </lineage>
</organism>
<protein>
    <submittedName>
        <fullName evidence="5">NUDIX domain protein</fullName>
    </submittedName>
</protein>
<gene>
    <name evidence="5" type="ORF">OA50_04890</name>
</gene>
<sequence length="168" mass="18441">MSDPRQQFTGAKLMLFAGGDLIVLRRDRKPSIPWPGYLDFPGGERDGAETPEACALRETQEELGLTLAEGDLHAVHLRDDAGKISWFFAAHLPGAIVDDVVFGDEGEEWLVMLPADFIASDEAIPHFREILRDYLEKKAGTRRIARAPAGRRHARGTRGRGGAAHTGV</sequence>
<dbReference type="InterPro" id="IPR015797">
    <property type="entry name" value="NUDIX_hydrolase-like_dom_sf"/>
</dbReference>
<evidence type="ECO:0000259" key="4">
    <source>
        <dbReference type="PROSITE" id="PS51462"/>
    </source>
</evidence>
<evidence type="ECO:0000313" key="6">
    <source>
        <dbReference type="Proteomes" id="UP000030960"/>
    </source>
</evidence>